<comment type="caution">
    <text evidence="1">The sequence shown here is derived from an EMBL/GenBank/DDBJ whole genome shotgun (WGS) entry which is preliminary data.</text>
</comment>
<dbReference type="Proteomes" id="UP001164539">
    <property type="component" value="Chromosome 13"/>
</dbReference>
<gene>
    <name evidence="1" type="ORF">OWV82_023113</name>
</gene>
<organism evidence="1 2">
    <name type="scientific">Melia azedarach</name>
    <name type="common">Chinaberry tree</name>
    <dbReference type="NCBI Taxonomy" id="155640"/>
    <lineage>
        <taxon>Eukaryota</taxon>
        <taxon>Viridiplantae</taxon>
        <taxon>Streptophyta</taxon>
        <taxon>Embryophyta</taxon>
        <taxon>Tracheophyta</taxon>
        <taxon>Spermatophyta</taxon>
        <taxon>Magnoliopsida</taxon>
        <taxon>eudicotyledons</taxon>
        <taxon>Gunneridae</taxon>
        <taxon>Pentapetalae</taxon>
        <taxon>rosids</taxon>
        <taxon>malvids</taxon>
        <taxon>Sapindales</taxon>
        <taxon>Meliaceae</taxon>
        <taxon>Melia</taxon>
    </lineage>
</organism>
<accession>A0ACC1WVE4</accession>
<sequence>MGNSKRSCRGLKVCCGVTAILLISLLTVLIVLLLTLFKPKEPKITSEPPTLENFDLIFFPVIELNMTLGIVVTVDNRNYGSFKYKNSTAYVSYHGIVVAEAPIEDGKIPARGKHNISTSITVFADKLASNSNFLGDSFSGVLNFSSTTTLRGKVSMLKFFNIKASSYSSCDISIFIQKQSIDSVCKSKVRL</sequence>
<dbReference type="EMBL" id="CM051406">
    <property type="protein sequence ID" value="KAJ4703180.1"/>
    <property type="molecule type" value="Genomic_DNA"/>
</dbReference>
<name>A0ACC1WVE4_MELAZ</name>
<evidence type="ECO:0000313" key="2">
    <source>
        <dbReference type="Proteomes" id="UP001164539"/>
    </source>
</evidence>
<protein>
    <submittedName>
        <fullName evidence="1">Late embryogenesis abundant protein</fullName>
    </submittedName>
</protein>
<evidence type="ECO:0000313" key="1">
    <source>
        <dbReference type="EMBL" id="KAJ4703180.1"/>
    </source>
</evidence>
<reference evidence="1 2" key="1">
    <citation type="journal article" date="2023" name="Science">
        <title>Complex scaffold remodeling in plant triterpene biosynthesis.</title>
        <authorList>
            <person name="De La Pena R."/>
            <person name="Hodgson H."/>
            <person name="Liu J.C."/>
            <person name="Stephenson M.J."/>
            <person name="Martin A.C."/>
            <person name="Owen C."/>
            <person name="Harkess A."/>
            <person name="Leebens-Mack J."/>
            <person name="Jimenez L.E."/>
            <person name="Osbourn A."/>
            <person name="Sattely E.S."/>
        </authorList>
    </citation>
    <scope>NUCLEOTIDE SEQUENCE [LARGE SCALE GENOMIC DNA]</scope>
    <source>
        <strain evidence="2">cv. JPN11</strain>
        <tissue evidence="1">Leaf</tissue>
    </source>
</reference>
<keyword evidence="2" id="KW-1185">Reference proteome</keyword>
<proteinExistence type="predicted"/>